<protein>
    <recommendedName>
        <fullName evidence="3">F-box domain-containing protein</fullName>
    </recommendedName>
</protein>
<sequence length="392" mass="43035">MNSSPPSSAPAKRRKKQPKSCRLVRLPTSVVRLIFSHLEDLPLDQICICRALHPFLLDRLYSLVGLSTVRKIRSFASALAHHPERARLVITLRLYEKAFTSGKDTVIDLQCGDKGAGQLHDFATAPSCEDVIGIGLLKDIICRLPVVHLLVIWGDQLASHLFSPDTVAQPNFPRLRHLFIVCEVNPHNASAPDLWRHLGSLSSLDLLIVHHLNSSAAGDVLNLDTATHVAPRSILVKHLIVKKALSLGPGFRRILQSLAVGLREVEIDGWVVYPSLLDDLALLPPTVERLEISLGQAGCAPPDTAADVAFRKGMSIMDRARRDDLGLSTRPLSTSLASLPNLVTVILQGDIVSSATFEYLADLEHLKWLRLGTHTRFSTDDVVDFVWAAPAL</sequence>
<reference evidence="1 2" key="1">
    <citation type="journal article" date="2015" name="Front. Microbiol.">
        <title>Genome sequence of the plant growth promoting endophytic yeast Rhodotorula graminis WP1.</title>
        <authorList>
            <person name="Firrincieli A."/>
            <person name="Otillar R."/>
            <person name="Salamov A."/>
            <person name="Schmutz J."/>
            <person name="Khan Z."/>
            <person name="Redman R.S."/>
            <person name="Fleck N.D."/>
            <person name="Lindquist E."/>
            <person name="Grigoriev I.V."/>
            <person name="Doty S.L."/>
        </authorList>
    </citation>
    <scope>NUCLEOTIDE SEQUENCE [LARGE SCALE GENOMIC DNA]</scope>
    <source>
        <strain evidence="1 2">WP1</strain>
    </source>
</reference>
<dbReference type="EMBL" id="KQ474080">
    <property type="protein sequence ID" value="KPV74423.1"/>
    <property type="molecule type" value="Genomic_DNA"/>
</dbReference>
<gene>
    <name evidence="1" type="ORF">RHOBADRAFT_54249</name>
</gene>
<dbReference type="RefSeq" id="XP_018270472.1">
    <property type="nucleotide sequence ID" value="XM_018417218.1"/>
</dbReference>
<dbReference type="OrthoDB" id="2529146at2759"/>
<accession>A0A194S118</accession>
<dbReference type="OMA" id="LALCKEM"/>
<dbReference type="Proteomes" id="UP000053890">
    <property type="component" value="Unassembled WGS sequence"/>
</dbReference>
<evidence type="ECO:0000313" key="1">
    <source>
        <dbReference type="EMBL" id="KPV74423.1"/>
    </source>
</evidence>
<name>A0A194S118_RHOGW</name>
<evidence type="ECO:0000313" key="2">
    <source>
        <dbReference type="Proteomes" id="UP000053890"/>
    </source>
</evidence>
<evidence type="ECO:0008006" key="3">
    <source>
        <dbReference type="Google" id="ProtNLM"/>
    </source>
</evidence>
<dbReference type="GeneID" id="28977666"/>
<keyword evidence="2" id="KW-1185">Reference proteome</keyword>
<organism evidence="1 2">
    <name type="scientific">Rhodotorula graminis (strain WP1)</name>
    <dbReference type="NCBI Taxonomy" id="578459"/>
    <lineage>
        <taxon>Eukaryota</taxon>
        <taxon>Fungi</taxon>
        <taxon>Dikarya</taxon>
        <taxon>Basidiomycota</taxon>
        <taxon>Pucciniomycotina</taxon>
        <taxon>Microbotryomycetes</taxon>
        <taxon>Sporidiobolales</taxon>
        <taxon>Sporidiobolaceae</taxon>
        <taxon>Rhodotorula</taxon>
    </lineage>
</organism>
<dbReference type="AlphaFoldDB" id="A0A194S118"/>
<proteinExistence type="predicted"/>